<reference evidence="1 2" key="1">
    <citation type="journal article" date="2005" name="Genome Res.">
        <title>Comparative and functional genomic analyses of the pathogenicity of phytopathogen Xanthomonas campestris pv. campestris.</title>
        <authorList>
            <person name="Qian W."/>
            <person name="Jia Y."/>
            <person name="Ren S.X."/>
            <person name="He Y.Q."/>
            <person name="Feng J.X."/>
            <person name="Lu L.F."/>
            <person name="Sun Q."/>
            <person name="Ying G."/>
            <person name="Tang D.J."/>
            <person name="Tang H."/>
            <person name="Wu W."/>
            <person name="Hao P."/>
            <person name="Wang L."/>
            <person name="Jiang B.L."/>
            <person name="Zeng S."/>
            <person name="Gu W.Y."/>
            <person name="Lu G."/>
            <person name="Rong L."/>
            <person name="Tian Y."/>
            <person name="Yao Z."/>
            <person name="Fu G."/>
            <person name="Chen B."/>
            <person name="Fang R."/>
            <person name="Qiang B."/>
            <person name="Chen Z."/>
            <person name="Zhao G.P."/>
            <person name="Tang J.L."/>
            <person name="He C."/>
        </authorList>
    </citation>
    <scope>NUCLEOTIDE SEQUENCE [LARGE SCALE GENOMIC DNA]</scope>
    <source>
        <strain evidence="1 2">8004</strain>
    </source>
</reference>
<accession>A0A0H2XB43</accession>
<dbReference type="AlphaFoldDB" id="A0A0H2XB43"/>
<name>A0A0H2XB43_XANC8</name>
<organism evidence="1 2">
    <name type="scientific">Xanthomonas campestris pv. campestris (strain 8004)</name>
    <dbReference type="NCBI Taxonomy" id="314565"/>
    <lineage>
        <taxon>Bacteria</taxon>
        <taxon>Pseudomonadati</taxon>
        <taxon>Pseudomonadota</taxon>
        <taxon>Gammaproteobacteria</taxon>
        <taxon>Lysobacterales</taxon>
        <taxon>Lysobacteraceae</taxon>
        <taxon>Xanthomonas</taxon>
    </lineage>
</organism>
<evidence type="ECO:0000313" key="1">
    <source>
        <dbReference type="EMBL" id="AAY50631.1"/>
    </source>
</evidence>
<proteinExistence type="predicted"/>
<gene>
    <name evidence="1" type="ordered locus">XC_3589</name>
</gene>
<evidence type="ECO:0000313" key="2">
    <source>
        <dbReference type="Proteomes" id="UP000000420"/>
    </source>
</evidence>
<dbReference type="HOGENOM" id="CLU_2811403_0_0_6"/>
<dbReference type="EMBL" id="CP000050">
    <property type="protein sequence ID" value="AAY50631.1"/>
    <property type="molecule type" value="Genomic_DNA"/>
</dbReference>
<dbReference type="KEGG" id="xcb:XC_3589"/>
<sequence>MFRIGGTRGCRDGVQGIGGRTDLDRVEQINGARMVCMLTTAIGWKPRDAYSRLPSTAVAAAVLAYRGAGGP</sequence>
<dbReference type="Proteomes" id="UP000000420">
    <property type="component" value="Chromosome"/>
</dbReference>
<protein>
    <submittedName>
        <fullName evidence="1">Uncharacterized protein</fullName>
    </submittedName>
</protein>